<dbReference type="InParanoid" id="A0A1B7MPB7"/>
<feature type="transmembrane region" description="Helical" evidence="1">
    <location>
        <begin position="37"/>
        <end position="56"/>
    </location>
</feature>
<dbReference type="AlphaFoldDB" id="A0A1B7MPB7"/>
<protein>
    <submittedName>
        <fullName evidence="2">Uncharacterized protein</fullName>
    </submittedName>
</protein>
<dbReference type="EMBL" id="KV448611">
    <property type="protein sequence ID" value="OAX34439.1"/>
    <property type="molecule type" value="Genomic_DNA"/>
</dbReference>
<proteinExistence type="predicted"/>
<reference evidence="2 3" key="1">
    <citation type="submission" date="2016-06" db="EMBL/GenBank/DDBJ databases">
        <title>Comparative genomics of the ectomycorrhizal sister species Rhizopogon vinicolor and Rhizopogon vesiculosus (Basidiomycota: Boletales) reveals a divergence of the mating type B locus.</title>
        <authorList>
            <consortium name="DOE Joint Genome Institute"/>
            <person name="Mujic A.B."/>
            <person name="Kuo A."/>
            <person name="Tritt A."/>
            <person name="Lipzen A."/>
            <person name="Chen C."/>
            <person name="Johnson J."/>
            <person name="Sharma A."/>
            <person name="Barry K."/>
            <person name="Grigoriev I.V."/>
            <person name="Spatafora J.W."/>
        </authorList>
    </citation>
    <scope>NUCLEOTIDE SEQUENCE [LARGE SCALE GENOMIC DNA]</scope>
    <source>
        <strain evidence="2 3">AM-OR11-026</strain>
    </source>
</reference>
<keyword evidence="1" id="KW-0472">Membrane</keyword>
<name>A0A1B7MPB7_9AGAM</name>
<accession>A0A1B7MPB7</accession>
<keyword evidence="1" id="KW-1133">Transmembrane helix</keyword>
<keyword evidence="1" id="KW-0812">Transmembrane</keyword>
<evidence type="ECO:0000313" key="3">
    <source>
        <dbReference type="Proteomes" id="UP000092154"/>
    </source>
</evidence>
<keyword evidence="3" id="KW-1185">Reference proteome</keyword>
<sequence length="76" mass="8493">MMTRMGLEHQQRLEPVPRQDILVDTTMRILSAIMSAGILRGFSLHFFFSVIGLLAINQASTVVPHSFSLSRLCSFA</sequence>
<gene>
    <name evidence="2" type="ORF">K503DRAFT_443150</name>
</gene>
<dbReference type="Proteomes" id="UP000092154">
    <property type="component" value="Unassembled WGS sequence"/>
</dbReference>
<evidence type="ECO:0000313" key="2">
    <source>
        <dbReference type="EMBL" id="OAX34439.1"/>
    </source>
</evidence>
<evidence type="ECO:0000256" key="1">
    <source>
        <dbReference type="SAM" id="Phobius"/>
    </source>
</evidence>
<organism evidence="2 3">
    <name type="scientific">Rhizopogon vinicolor AM-OR11-026</name>
    <dbReference type="NCBI Taxonomy" id="1314800"/>
    <lineage>
        <taxon>Eukaryota</taxon>
        <taxon>Fungi</taxon>
        <taxon>Dikarya</taxon>
        <taxon>Basidiomycota</taxon>
        <taxon>Agaricomycotina</taxon>
        <taxon>Agaricomycetes</taxon>
        <taxon>Agaricomycetidae</taxon>
        <taxon>Boletales</taxon>
        <taxon>Suillineae</taxon>
        <taxon>Rhizopogonaceae</taxon>
        <taxon>Rhizopogon</taxon>
    </lineage>
</organism>